<dbReference type="SUPFAM" id="SSF56112">
    <property type="entry name" value="Protein kinase-like (PK-like)"/>
    <property type="match status" value="1"/>
</dbReference>
<dbReference type="Gene3D" id="3.90.1200.10">
    <property type="match status" value="1"/>
</dbReference>
<dbReference type="OrthoDB" id="334783at2"/>
<dbReference type="InterPro" id="IPR011009">
    <property type="entry name" value="Kinase-like_dom_sf"/>
</dbReference>
<keyword evidence="3" id="KW-1185">Reference proteome</keyword>
<reference evidence="2 3" key="1">
    <citation type="submission" date="2015-04" db="EMBL/GenBank/DDBJ databases">
        <title>Complete Genome Sequence of Kosmotoga pacifica SLHLJ1.</title>
        <authorList>
            <person name="Jiang L.J."/>
            <person name="Shao Z.Z."/>
            <person name="Jebbar M."/>
        </authorList>
    </citation>
    <scope>NUCLEOTIDE SEQUENCE [LARGE SCALE GENOMIC DNA]</scope>
    <source>
        <strain evidence="2 3">SLHLJ1</strain>
    </source>
</reference>
<dbReference type="InterPro" id="IPR002575">
    <property type="entry name" value="Aminoglycoside_PTrfase"/>
</dbReference>
<evidence type="ECO:0000313" key="2">
    <source>
        <dbReference type="EMBL" id="AKI96644.1"/>
    </source>
</evidence>
<dbReference type="Pfam" id="PF01636">
    <property type="entry name" value="APH"/>
    <property type="match status" value="1"/>
</dbReference>
<dbReference type="PATRIC" id="fig|1330330.3.peg.218"/>
<sequence>MIINEEVIWIVNSLVGEFEIIKDHRNNSNRTGVLEINANNKRLFIKIHNRLSRWSPEVYAYKNWTHILGEYAPKLIHFFNNDNFYGIITTPIYGKTVNEHQINDDDILEPIYYKAGELLKQLHDSFEGTYFGIPAIDGSPLESDVKTDPVDYINSALEGILKSGYDKGLLNNSDKELVEWCMKHSDVFANSKPVPTNWDFSQNNWMVDENAKFTGFIDFENMLWGIDVDSFGIVIERYTPNRPKLRKALFEGYGLENSEEKQLQLKIVSVKMAIADITYGASIGNARIFSLARNLMDNLKKPEFKIY</sequence>
<dbReference type="STRING" id="1330330.IX53_01080"/>
<dbReference type="AlphaFoldDB" id="A0A0G2ZAN6"/>
<dbReference type="RefSeq" id="WP_047753779.1">
    <property type="nucleotide sequence ID" value="NZ_CP011232.1"/>
</dbReference>
<name>A0A0G2ZAN6_9BACT</name>
<accession>A0A0G2ZAN6</accession>
<gene>
    <name evidence="2" type="ORF">IX53_01080</name>
</gene>
<organism evidence="2 3">
    <name type="scientific">Kosmotoga pacifica</name>
    <dbReference type="NCBI Taxonomy" id="1330330"/>
    <lineage>
        <taxon>Bacteria</taxon>
        <taxon>Thermotogati</taxon>
        <taxon>Thermotogota</taxon>
        <taxon>Thermotogae</taxon>
        <taxon>Kosmotogales</taxon>
        <taxon>Kosmotogaceae</taxon>
        <taxon>Kosmotoga</taxon>
    </lineage>
</organism>
<protein>
    <recommendedName>
        <fullName evidence="1">Aminoglycoside phosphotransferase domain-containing protein</fullName>
    </recommendedName>
</protein>
<evidence type="ECO:0000259" key="1">
    <source>
        <dbReference type="Pfam" id="PF01636"/>
    </source>
</evidence>
<feature type="domain" description="Aminoglycoside phosphotransferase" evidence="1">
    <location>
        <begin position="27"/>
        <end position="256"/>
    </location>
</feature>
<proteinExistence type="predicted"/>
<dbReference type="KEGG" id="kpf:IX53_01080"/>
<evidence type="ECO:0000313" key="3">
    <source>
        <dbReference type="Proteomes" id="UP000035159"/>
    </source>
</evidence>
<dbReference type="EMBL" id="CP011232">
    <property type="protein sequence ID" value="AKI96644.1"/>
    <property type="molecule type" value="Genomic_DNA"/>
</dbReference>
<dbReference type="Proteomes" id="UP000035159">
    <property type="component" value="Chromosome"/>
</dbReference>